<evidence type="ECO:0000313" key="2">
    <source>
        <dbReference type="EMBL" id="MWN21224.1"/>
    </source>
</evidence>
<dbReference type="SUPFAM" id="SSF63825">
    <property type="entry name" value="YWTD domain"/>
    <property type="match status" value="1"/>
</dbReference>
<dbReference type="AlphaFoldDB" id="A0A6L7AAF8"/>
<gene>
    <name evidence="2" type="ORF">GQS40_06005</name>
</gene>
<dbReference type="EMBL" id="WSZI01000013">
    <property type="protein sequence ID" value="MWN21224.1"/>
    <property type="molecule type" value="Genomic_DNA"/>
</dbReference>
<proteinExistence type="predicted"/>
<dbReference type="Proteomes" id="UP000478636">
    <property type="component" value="Unassembled WGS sequence"/>
</dbReference>
<comment type="caution">
    <text evidence="2">The sequence shown here is derived from an EMBL/GenBank/DDBJ whole genome shotgun (WGS) entry which is preliminary data.</text>
</comment>
<keyword evidence="1" id="KW-0472">Membrane</keyword>
<sequence length="348" mass="39108">MKLNKIWLLMALLVGVGSVFFIMKTTQATRGFKPVPAAQLDQRLKSQYPEFYKTIANNKGTLTANHLIGVPGLGGARSVGQTKQWQYTTNMTPQSLTLNDKYIFVSAYDHTKQLNSVLFVIDRKTHQQIKTIALPTRAHVGGITIDDRTQTLYLSDDSQGVTKLGRIQISKLIKSKKDQILPQFDDVITLADIKTAAAIEYYQDAIWVGTFSANKNGLIQRFPINRTTNTLLTDPDGQAPTGNLNRDTKLQTANGHIQGINFYHGNLYITFSYGKQPAAMMRYQYDATTNEFTYAGTMAQLPPYLEGIDFQGDNIWLIFESGAKAYRKKTPIIVDRILQTDISNFEFK</sequence>
<name>A0A6L7AAF8_LEULA</name>
<dbReference type="RefSeq" id="WP_252968212.1">
    <property type="nucleotide sequence ID" value="NZ_DAITWI010000001.1"/>
</dbReference>
<organism evidence="2 3">
    <name type="scientific">Leuconostoc lactis</name>
    <dbReference type="NCBI Taxonomy" id="1246"/>
    <lineage>
        <taxon>Bacteria</taxon>
        <taxon>Bacillati</taxon>
        <taxon>Bacillota</taxon>
        <taxon>Bacilli</taxon>
        <taxon>Lactobacillales</taxon>
        <taxon>Lactobacillaceae</taxon>
        <taxon>Leuconostoc</taxon>
    </lineage>
</organism>
<evidence type="ECO:0000313" key="3">
    <source>
        <dbReference type="Proteomes" id="UP000478636"/>
    </source>
</evidence>
<feature type="transmembrane region" description="Helical" evidence="1">
    <location>
        <begin position="6"/>
        <end position="23"/>
    </location>
</feature>
<keyword evidence="1" id="KW-1133">Transmembrane helix</keyword>
<keyword evidence="1" id="KW-0812">Transmembrane</keyword>
<evidence type="ECO:0000256" key="1">
    <source>
        <dbReference type="SAM" id="Phobius"/>
    </source>
</evidence>
<protein>
    <submittedName>
        <fullName evidence="2">Uncharacterized protein</fullName>
    </submittedName>
</protein>
<reference evidence="2 3" key="1">
    <citation type="submission" date="2019-12" db="EMBL/GenBank/DDBJ databases">
        <title>Complete genome sequence of Leuconostoc lactis strain AVN1 provides insights into metabolic potential.</title>
        <authorList>
            <person name="Besrour N."/>
            <person name="Najjari A."/>
            <person name="Fhoula I."/>
            <person name="Jaballah S."/>
            <person name="Klibi N."/>
            <person name="Ouzari H.I."/>
        </authorList>
    </citation>
    <scope>NUCLEOTIDE SEQUENCE [LARGE SCALE GENOMIC DNA]</scope>
    <source>
        <strain evidence="2 3">AVN1</strain>
    </source>
</reference>
<accession>A0A6L7AAF8</accession>